<comment type="caution">
    <text evidence="1">The sequence shown here is derived from an EMBL/GenBank/DDBJ whole genome shotgun (WGS) entry which is preliminary data.</text>
</comment>
<keyword evidence="2" id="KW-1185">Reference proteome</keyword>
<dbReference type="Proteomes" id="UP001144205">
    <property type="component" value="Unassembled WGS sequence"/>
</dbReference>
<dbReference type="EMBL" id="BROH01000002">
    <property type="protein sequence ID" value="GKY87441.1"/>
    <property type="molecule type" value="Genomic_DNA"/>
</dbReference>
<proteinExistence type="predicted"/>
<gene>
    <name evidence="1" type="ORF">STA1M1_13100</name>
</gene>
<sequence>MTVMEHSFGLVTAYEERALRLRLLFRLLRDFDFNAPRFQGEMITDPACPDQTGEFWAPR</sequence>
<dbReference type="RefSeq" id="WP_281841423.1">
    <property type="nucleotide sequence ID" value="NZ_BROH01000002.1"/>
</dbReference>
<protein>
    <submittedName>
        <fullName evidence="1">Uncharacterized protein</fullName>
    </submittedName>
</protein>
<name>A0ABQ5LSY9_9RHOB</name>
<reference evidence="1" key="1">
    <citation type="journal article" date="2023" name="Int. J. Syst. Evol. Microbiol.">
        <title>Sinisalibacter aestuarii sp. nov., isolated from estuarine sediment of the Arakawa River.</title>
        <authorList>
            <person name="Arafat S.T."/>
            <person name="Hirano S."/>
            <person name="Sato A."/>
            <person name="Takeuchi K."/>
            <person name="Yasuda T."/>
            <person name="Terahara T."/>
            <person name="Hamada M."/>
            <person name="Kobayashi T."/>
        </authorList>
    </citation>
    <scope>NUCLEOTIDE SEQUENCE</scope>
    <source>
        <strain evidence="1">B-399</strain>
    </source>
</reference>
<organism evidence="1 2">
    <name type="scientific">Sinisalibacter aestuarii</name>
    <dbReference type="NCBI Taxonomy" id="2949426"/>
    <lineage>
        <taxon>Bacteria</taxon>
        <taxon>Pseudomonadati</taxon>
        <taxon>Pseudomonadota</taxon>
        <taxon>Alphaproteobacteria</taxon>
        <taxon>Rhodobacterales</taxon>
        <taxon>Roseobacteraceae</taxon>
        <taxon>Sinisalibacter</taxon>
    </lineage>
</organism>
<evidence type="ECO:0000313" key="2">
    <source>
        <dbReference type="Proteomes" id="UP001144205"/>
    </source>
</evidence>
<accession>A0ABQ5LSY9</accession>
<evidence type="ECO:0000313" key="1">
    <source>
        <dbReference type="EMBL" id="GKY87441.1"/>
    </source>
</evidence>